<sequence>MGRGSKGPKKRELKNPKTTFHGVLSQDMDDEIDAFHKQRDIIPLDVNEDIDESDEDGEEPVFDFKDEDDSDEGGTGSSDDDEDEDTGFAKKIARQKKFMQHKTGGVEDDMHDGSDDEEEGKSVWGRRKNLYYNADNVDYELLSSDEDLPAEEEAEVLRLQREKAKSFSLEDFGLEDVDMVADDSNGKEKTLQELLEDGSIWSASIPSGSSWDMFSKEKAKGHHAAQLSDEHLVESFEEIKKDLSALTKEEQMDIVYSSAPELVGLLSDLNDALNQLEQKIKPVLGKVKEKNISTKGGMHFFEVKQLLLLAYCQAIGFYLLLKSEGHPVRDHPVIAHLVEIKNLLEKMKQIDEALPYDIEEIVNQEHHTASAKLVKGSAALELEPHIKLDEAHGTTKVLKACSTKDSGSKDVKQKAQSEEVGLQSLEMLKVRASLEEKMKQKGVYNIIAPKSDRSQKLIVNSVNRQLETLADFDDEVEKEIVNHGKSNGLPSSSQIYKLSQLVSTKVKKPKLASGDDDLPKRDDIGERRRKHELRVLARAGVEPVDEEGDEDEGIGGAETESDDGEGASGSEDEFYRAVKKQRTAKMSVKADLYSRTPIVPSYKEMEADGKRKITYQMEKNRGLTRSRKKLTKIPRKKYKLKHQKAVVRRKGQVREIRKPTGPYGGEASGININISRSVRLKG</sequence>
<dbReference type="Proteomes" id="UP001180020">
    <property type="component" value="Unassembled WGS sequence"/>
</dbReference>
<reference evidence="7" key="1">
    <citation type="journal article" date="2023" name="Nat. Commun.">
        <title>Diploid and tetraploid genomes of Acorus and the evolution of monocots.</title>
        <authorList>
            <person name="Ma L."/>
            <person name="Liu K.W."/>
            <person name="Li Z."/>
            <person name="Hsiao Y.Y."/>
            <person name="Qi Y."/>
            <person name="Fu T."/>
            <person name="Tang G.D."/>
            <person name="Zhang D."/>
            <person name="Sun W.H."/>
            <person name="Liu D.K."/>
            <person name="Li Y."/>
            <person name="Chen G.Z."/>
            <person name="Liu X.D."/>
            <person name="Liao X.Y."/>
            <person name="Jiang Y.T."/>
            <person name="Yu X."/>
            <person name="Hao Y."/>
            <person name="Huang J."/>
            <person name="Zhao X.W."/>
            <person name="Ke S."/>
            <person name="Chen Y.Y."/>
            <person name="Wu W.L."/>
            <person name="Hsu J.L."/>
            <person name="Lin Y.F."/>
            <person name="Huang M.D."/>
            <person name="Li C.Y."/>
            <person name="Huang L."/>
            <person name="Wang Z.W."/>
            <person name="Zhao X."/>
            <person name="Zhong W.Y."/>
            <person name="Peng D.H."/>
            <person name="Ahmad S."/>
            <person name="Lan S."/>
            <person name="Zhang J.S."/>
            <person name="Tsai W.C."/>
            <person name="Van de Peer Y."/>
            <person name="Liu Z.J."/>
        </authorList>
    </citation>
    <scope>NUCLEOTIDE SEQUENCE</scope>
    <source>
        <strain evidence="7">CP</strain>
    </source>
</reference>
<feature type="region of interest" description="Disordered" evidence="5">
    <location>
        <begin position="1"/>
        <end position="25"/>
    </location>
</feature>
<feature type="domain" description="Sas10 C-terminal" evidence="6">
    <location>
        <begin position="608"/>
        <end position="680"/>
    </location>
</feature>
<keyword evidence="4" id="KW-0539">Nucleus</keyword>
<name>A0AAV9FKT9_ACOCL</name>
<gene>
    <name evidence="7" type="ORF">QJS10_CPA01g02643</name>
</gene>
<comment type="subcellular location">
    <subcellularLocation>
        <location evidence="1">Nucleus</location>
    </subcellularLocation>
</comment>
<feature type="region of interest" description="Disordered" evidence="5">
    <location>
        <begin position="37"/>
        <end position="121"/>
    </location>
</feature>
<evidence type="ECO:0000256" key="3">
    <source>
        <dbReference type="ARBA" id="ARBA00022553"/>
    </source>
</evidence>
<reference evidence="7" key="2">
    <citation type="submission" date="2023-06" db="EMBL/GenBank/DDBJ databases">
        <authorList>
            <person name="Ma L."/>
            <person name="Liu K.-W."/>
            <person name="Li Z."/>
            <person name="Hsiao Y.-Y."/>
            <person name="Qi Y."/>
            <person name="Fu T."/>
            <person name="Tang G."/>
            <person name="Zhang D."/>
            <person name="Sun W.-H."/>
            <person name="Liu D.-K."/>
            <person name="Li Y."/>
            <person name="Chen G.-Z."/>
            <person name="Liu X.-D."/>
            <person name="Liao X.-Y."/>
            <person name="Jiang Y.-T."/>
            <person name="Yu X."/>
            <person name="Hao Y."/>
            <person name="Huang J."/>
            <person name="Zhao X.-W."/>
            <person name="Ke S."/>
            <person name="Chen Y.-Y."/>
            <person name="Wu W.-L."/>
            <person name="Hsu J.-L."/>
            <person name="Lin Y.-F."/>
            <person name="Huang M.-D."/>
            <person name="Li C.-Y."/>
            <person name="Huang L."/>
            <person name="Wang Z.-W."/>
            <person name="Zhao X."/>
            <person name="Zhong W.-Y."/>
            <person name="Peng D.-H."/>
            <person name="Ahmad S."/>
            <person name="Lan S."/>
            <person name="Zhang J.-S."/>
            <person name="Tsai W.-C."/>
            <person name="Van De Peer Y."/>
            <person name="Liu Z.-J."/>
        </authorList>
    </citation>
    <scope>NUCLEOTIDE SEQUENCE</scope>
    <source>
        <strain evidence="7">CP</strain>
        <tissue evidence="7">Leaves</tissue>
    </source>
</reference>
<comment type="caution">
    <text evidence="7">The sequence shown here is derived from an EMBL/GenBank/DDBJ whole genome shotgun (WGS) entry which is preliminary data.</text>
</comment>
<dbReference type="PANTHER" id="PTHR13237">
    <property type="entry name" value="SOMETHING ABOUT SILENCING PROTEIN 10-RELATED"/>
    <property type="match status" value="1"/>
</dbReference>
<dbReference type="GO" id="GO:0000462">
    <property type="term" value="P:maturation of SSU-rRNA from tricistronic rRNA transcript (SSU-rRNA, 5.8S rRNA, LSU-rRNA)"/>
    <property type="evidence" value="ECO:0007669"/>
    <property type="project" value="TreeGrafter"/>
</dbReference>
<dbReference type="InterPro" id="IPR018972">
    <property type="entry name" value="Sas10_C_dom"/>
</dbReference>
<organism evidence="7 8">
    <name type="scientific">Acorus calamus</name>
    <name type="common">Sweet flag</name>
    <dbReference type="NCBI Taxonomy" id="4465"/>
    <lineage>
        <taxon>Eukaryota</taxon>
        <taxon>Viridiplantae</taxon>
        <taxon>Streptophyta</taxon>
        <taxon>Embryophyta</taxon>
        <taxon>Tracheophyta</taxon>
        <taxon>Spermatophyta</taxon>
        <taxon>Magnoliopsida</taxon>
        <taxon>Liliopsida</taxon>
        <taxon>Acoraceae</taxon>
        <taxon>Acorus</taxon>
    </lineage>
</organism>
<feature type="compositionally biased region" description="Acidic residues" evidence="5">
    <location>
        <begin position="543"/>
        <end position="565"/>
    </location>
</feature>
<dbReference type="AlphaFoldDB" id="A0AAV9FKT9"/>
<feature type="compositionally biased region" description="Basic residues" evidence="5">
    <location>
        <begin position="1"/>
        <end position="12"/>
    </location>
</feature>
<dbReference type="GO" id="GO:0032040">
    <property type="term" value="C:small-subunit processome"/>
    <property type="evidence" value="ECO:0007669"/>
    <property type="project" value="TreeGrafter"/>
</dbReference>
<feature type="region of interest" description="Disordered" evidence="5">
    <location>
        <begin position="539"/>
        <end position="570"/>
    </location>
</feature>
<keyword evidence="8" id="KW-1185">Reference proteome</keyword>
<evidence type="ECO:0000256" key="1">
    <source>
        <dbReference type="ARBA" id="ARBA00004123"/>
    </source>
</evidence>
<dbReference type="Pfam" id="PF09368">
    <property type="entry name" value="Sas10"/>
    <property type="match status" value="1"/>
</dbReference>
<accession>A0AAV9FKT9</accession>
<evidence type="ECO:0000259" key="6">
    <source>
        <dbReference type="Pfam" id="PF09368"/>
    </source>
</evidence>
<evidence type="ECO:0000256" key="4">
    <source>
        <dbReference type="ARBA" id="ARBA00023242"/>
    </source>
</evidence>
<feature type="compositionally biased region" description="Basic residues" evidence="5">
    <location>
        <begin position="91"/>
        <end position="100"/>
    </location>
</feature>
<dbReference type="EMBL" id="JAUJYO010000001">
    <property type="protein sequence ID" value="KAK1326548.1"/>
    <property type="molecule type" value="Genomic_DNA"/>
</dbReference>
<feature type="region of interest" description="Disordered" evidence="5">
    <location>
        <begin position="506"/>
        <end position="525"/>
    </location>
</feature>
<dbReference type="PANTHER" id="PTHR13237:SF8">
    <property type="entry name" value="SOMETHING ABOUT SILENCING PROTEIN 10"/>
    <property type="match status" value="1"/>
</dbReference>
<feature type="compositionally biased region" description="Acidic residues" evidence="5">
    <location>
        <begin position="106"/>
        <end position="119"/>
    </location>
</feature>
<feature type="compositionally biased region" description="Acidic residues" evidence="5">
    <location>
        <begin position="46"/>
        <end position="86"/>
    </location>
</feature>
<comment type="similarity">
    <text evidence="2">Belongs to the SAS10 family.</text>
</comment>
<evidence type="ECO:0000313" key="8">
    <source>
        <dbReference type="Proteomes" id="UP001180020"/>
    </source>
</evidence>
<evidence type="ECO:0000256" key="5">
    <source>
        <dbReference type="SAM" id="MobiDB-lite"/>
    </source>
</evidence>
<evidence type="ECO:0000256" key="2">
    <source>
        <dbReference type="ARBA" id="ARBA00010979"/>
    </source>
</evidence>
<evidence type="ECO:0000313" key="7">
    <source>
        <dbReference type="EMBL" id="KAK1326548.1"/>
    </source>
</evidence>
<dbReference type="Pfam" id="PF04000">
    <property type="entry name" value="Sas10_Utp3"/>
    <property type="match status" value="1"/>
</dbReference>
<feature type="region of interest" description="Disordered" evidence="5">
    <location>
        <begin position="636"/>
        <end position="669"/>
    </location>
</feature>
<feature type="compositionally biased region" description="Basic residues" evidence="5">
    <location>
        <begin position="636"/>
        <end position="651"/>
    </location>
</feature>
<protein>
    <recommendedName>
        <fullName evidence="6">Sas10 C-terminal domain-containing protein</fullName>
    </recommendedName>
</protein>
<proteinExistence type="inferred from homology"/>
<keyword evidence="3" id="KW-0597">Phosphoprotein</keyword>
<dbReference type="InterPro" id="IPR007146">
    <property type="entry name" value="Sas10/Utp3/C1D"/>
</dbReference>